<organism evidence="1 2">
    <name type="scientific">Stutzerimonas stutzeri</name>
    <name type="common">Pseudomonas stutzeri</name>
    <dbReference type="NCBI Taxonomy" id="316"/>
    <lineage>
        <taxon>Bacteria</taxon>
        <taxon>Pseudomonadati</taxon>
        <taxon>Pseudomonadota</taxon>
        <taxon>Gammaproteobacteria</taxon>
        <taxon>Pseudomonadales</taxon>
        <taxon>Pseudomonadaceae</taxon>
        <taxon>Stutzerimonas</taxon>
    </lineage>
</organism>
<accession>A0A2S4ANK8</accession>
<evidence type="ECO:0000313" key="2">
    <source>
        <dbReference type="Proteomes" id="UP000237068"/>
    </source>
</evidence>
<dbReference type="PANTHER" id="PTHR36849:SF1">
    <property type="entry name" value="CYTOPLASMIC PROTEIN"/>
    <property type="match status" value="1"/>
</dbReference>
<dbReference type="Proteomes" id="UP000237068">
    <property type="component" value="Unassembled WGS sequence"/>
</dbReference>
<name>A0A2S4ANK8_STUST</name>
<dbReference type="PANTHER" id="PTHR36849">
    <property type="entry name" value="CYTOPLASMIC PROTEIN-RELATED"/>
    <property type="match status" value="1"/>
</dbReference>
<reference evidence="1 2" key="1">
    <citation type="submission" date="2018-01" db="EMBL/GenBank/DDBJ databases">
        <title>Denitrification phenotypes of diverse strains of Pseudomonas stutzeri.</title>
        <authorList>
            <person name="Milligan D.A."/>
            <person name="Bergaust L."/>
            <person name="Bakken L.R."/>
            <person name="Frostegard A."/>
        </authorList>
    </citation>
    <scope>NUCLEOTIDE SEQUENCE [LARGE SCALE GENOMIC DNA]</scope>
    <source>
        <strain evidence="1 2">24a13</strain>
    </source>
</reference>
<dbReference type="OrthoDB" id="9790745at2"/>
<dbReference type="EMBL" id="PPXG01000004">
    <property type="protein sequence ID" value="POH82954.1"/>
    <property type="molecule type" value="Genomic_DNA"/>
</dbReference>
<dbReference type="AlphaFoldDB" id="A0A2S4ANK8"/>
<evidence type="ECO:0000313" key="1">
    <source>
        <dbReference type="EMBL" id="POH82954.1"/>
    </source>
</evidence>
<dbReference type="RefSeq" id="WP_103456326.1">
    <property type="nucleotide sequence ID" value="NZ_JAMOHQ010000016.1"/>
</dbReference>
<proteinExistence type="predicted"/>
<protein>
    <submittedName>
        <fullName evidence="1">DUF488 domain-containing protein</fullName>
    </submittedName>
</protein>
<dbReference type="InterPro" id="IPR052552">
    <property type="entry name" value="YeaO-like"/>
</dbReference>
<sequence>MIQCKRAYLVAATSDGRRVLVDRLWPRGCSKDGLVLHAWLPSLAPSAELRKAFKRGELMFEEFAWRYRSELASHPEHWWPLLEMAEQGALTLIYAAREEQQNNAQVLAEWLELQMERLNRPSSSACFANELEGGLNDDG</sequence>
<gene>
    <name evidence="1" type="ORF">CXK91_12245</name>
</gene>
<dbReference type="Pfam" id="PF22752">
    <property type="entry name" value="DUF488-N3i"/>
    <property type="match status" value="1"/>
</dbReference>
<comment type="caution">
    <text evidence="1">The sequence shown here is derived from an EMBL/GenBank/DDBJ whole genome shotgun (WGS) entry which is preliminary data.</text>
</comment>